<sequence length="403" mass="44729">MNRADVMGLQLRMREAVDRTPALKNENPDRLTVAVIASMAIKRFYEGFYGQVFKDKLKEGRELRLKDRAAYDAALQRTAPLLSDLASVRRELRLVETITSSDLSYGLGVTRELERDITRPGYSTNLFTLVKRRTVNNLLPIKTTQGVELKDKFLMFRPEGTTHKQTSWVGRGREYSISNLALGVELTVETIMNDLLGEFLDAQEALGETAARTRAWVVLDAIRRDATRIPIATTGSQGPNITNLTAVDAYLGDQTIDGLQYTRTMTDLFVPGQWRHIANTARNTNAINVQGGASDPLSYTAQNNALYQRFDVHVEPILRDAPVTPYPGHQVSDYIAADATVQPVEFAAMNGFQAGPRLLTRIPDIVELDTLGSFAGHLVEMQVTDWCGAVLRDKSGVVIVSTQ</sequence>
<evidence type="ECO:0000313" key="2">
    <source>
        <dbReference type="Proteomes" id="UP001595803"/>
    </source>
</evidence>
<organism evidence="1 2">
    <name type="scientific">Deinococcus rufus</name>
    <dbReference type="NCBI Taxonomy" id="2136097"/>
    <lineage>
        <taxon>Bacteria</taxon>
        <taxon>Thermotogati</taxon>
        <taxon>Deinococcota</taxon>
        <taxon>Deinococci</taxon>
        <taxon>Deinococcales</taxon>
        <taxon>Deinococcaceae</taxon>
        <taxon>Deinococcus</taxon>
    </lineage>
</organism>
<dbReference type="Pfam" id="PF25209">
    <property type="entry name" value="Phage_capsid_4"/>
    <property type="match status" value="1"/>
</dbReference>
<protein>
    <recommendedName>
        <fullName evidence="3">Phage major capsid protein</fullName>
    </recommendedName>
</protein>
<evidence type="ECO:0008006" key="3">
    <source>
        <dbReference type="Google" id="ProtNLM"/>
    </source>
</evidence>
<gene>
    <name evidence="1" type="ORF">ACFOSB_11585</name>
</gene>
<proteinExistence type="predicted"/>
<dbReference type="EMBL" id="JBHRZG010000011">
    <property type="protein sequence ID" value="MFC3833499.1"/>
    <property type="molecule type" value="Genomic_DNA"/>
</dbReference>
<keyword evidence="2" id="KW-1185">Reference proteome</keyword>
<dbReference type="Proteomes" id="UP001595803">
    <property type="component" value="Unassembled WGS sequence"/>
</dbReference>
<evidence type="ECO:0000313" key="1">
    <source>
        <dbReference type="EMBL" id="MFC3833499.1"/>
    </source>
</evidence>
<name>A0ABV7ZBM8_9DEIO</name>
<comment type="caution">
    <text evidence="1">The sequence shown here is derived from an EMBL/GenBank/DDBJ whole genome shotgun (WGS) entry which is preliminary data.</text>
</comment>
<reference evidence="2" key="1">
    <citation type="journal article" date="2019" name="Int. J. Syst. Evol. Microbiol.">
        <title>The Global Catalogue of Microorganisms (GCM) 10K type strain sequencing project: providing services to taxonomists for standard genome sequencing and annotation.</title>
        <authorList>
            <consortium name="The Broad Institute Genomics Platform"/>
            <consortium name="The Broad Institute Genome Sequencing Center for Infectious Disease"/>
            <person name="Wu L."/>
            <person name="Ma J."/>
        </authorList>
    </citation>
    <scope>NUCLEOTIDE SEQUENCE [LARGE SCALE GENOMIC DNA]</scope>
    <source>
        <strain evidence="2">CCTCC AB 2017081</strain>
    </source>
</reference>
<accession>A0ABV7ZBM8</accession>
<dbReference type="RefSeq" id="WP_380102114.1">
    <property type="nucleotide sequence ID" value="NZ_JBHRZG010000011.1"/>
</dbReference>